<proteinExistence type="inferred from homology"/>
<dbReference type="OrthoDB" id="9801455at2"/>
<organism evidence="8 9">
    <name type="scientific">Mannheimia granulomatis</name>
    <dbReference type="NCBI Taxonomy" id="85402"/>
    <lineage>
        <taxon>Bacteria</taxon>
        <taxon>Pseudomonadati</taxon>
        <taxon>Pseudomonadota</taxon>
        <taxon>Gammaproteobacteria</taxon>
        <taxon>Pasteurellales</taxon>
        <taxon>Pasteurellaceae</taxon>
        <taxon>Mannheimia</taxon>
    </lineage>
</organism>
<dbReference type="RefSeq" id="WP_042802822.1">
    <property type="nucleotide sequence ID" value="NZ_AVSP01000010.1"/>
</dbReference>
<gene>
    <name evidence="8" type="ORF">AK33_06470</name>
</gene>
<dbReference type="InterPro" id="IPR013320">
    <property type="entry name" value="ConA-like_dom_sf"/>
</dbReference>
<dbReference type="Pfam" id="PF00251">
    <property type="entry name" value="Glyco_hydro_32N"/>
    <property type="match status" value="1"/>
</dbReference>
<dbReference type="InterPro" id="IPR023296">
    <property type="entry name" value="Glyco_hydro_beta-prop_sf"/>
</dbReference>
<keyword evidence="5" id="KW-0119">Carbohydrate metabolism</keyword>
<dbReference type="InterPro" id="IPR013148">
    <property type="entry name" value="Glyco_hydro_32_N"/>
</dbReference>
<dbReference type="GO" id="GO:0005737">
    <property type="term" value="C:cytoplasm"/>
    <property type="evidence" value="ECO:0007669"/>
    <property type="project" value="UniProtKB-SubCell"/>
</dbReference>
<dbReference type="GO" id="GO:0005985">
    <property type="term" value="P:sucrose metabolic process"/>
    <property type="evidence" value="ECO:0007669"/>
    <property type="project" value="UniProtKB-UniPathway"/>
</dbReference>
<evidence type="ECO:0000259" key="6">
    <source>
        <dbReference type="Pfam" id="PF00251"/>
    </source>
</evidence>
<dbReference type="EC" id="3.2.1.26" evidence="4"/>
<evidence type="ECO:0000256" key="1">
    <source>
        <dbReference type="ARBA" id="ARBA00009902"/>
    </source>
</evidence>
<evidence type="ECO:0000313" key="8">
    <source>
        <dbReference type="EMBL" id="EXI62352.1"/>
    </source>
</evidence>
<dbReference type="PATRIC" id="fig|1450449.3.peg.1267"/>
<evidence type="ECO:0000256" key="4">
    <source>
        <dbReference type="RuleBase" id="RU362110"/>
    </source>
</evidence>
<reference evidence="8 9" key="1">
    <citation type="journal article" date="2014" name="Genome Announc.">
        <title>Genome Sequence of a Presumptive Mannheimia haemolytica Strain with an A1/A6-Cross-Reactive Serotype from a White-Tailed Deer (Odocoileus virginianus).</title>
        <authorList>
            <person name="Lawrence P.K."/>
            <person name="Bey R.F."/>
            <person name="Wiener B."/>
            <person name="Kittichotirat W."/>
            <person name="Bumgarner R.E."/>
        </authorList>
    </citation>
    <scope>NUCLEOTIDE SEQUENCE [LARGE SCALE GENOMIC DNA]</scope>
    <source>
        <strain evidence="8 9">PKL10</strain>
    </source>
</reference>
<feature type="domain" description="Glycosyl hydrolase family 32 N-terminal" evidence="6">
    <location>
        <begin position="38"/>
        <end position="337"/>
    </location>
</feature>
<comment type="caution">
    <text evidence="8">The sequence shown here is derived from an EMBL/GenBank/DDBJ whole genome shotgun (WGS) entry which is preliminary data.</text>
</comment>
<comment type="similarity">
    <text evidence="1 4">Belongs to the glycosyl hydrolase 32 family.</text>
</comment>
<evidence type="ECO:0000259" key="7">
    <source>
        <dbReference type="Pfam" id="PF08244"/>
    </source>
</evidence>
<keyword evidence="3 4" id="KW-0326">Glycosidase</keyword>
<dbReference type="Pfam" id="PF08244">
    <property type="entry name" value="Glyco_hydro_32C"/>
    <property type="match status" value="1"/>
</dbReference>
<accession>A0A011NCR1</accession>
<dbReference type="Proteomes" id="UP000054123">
    <property type="component" value="Unassembled WGS sequence"/>
</dbReference>
<keyword evidence="5" id="KW-0963">Cytoplasm</keyword>
<dbReference type="SMART" id="SM00640">
    <property type="entry name" value="Glyco_32"/>
    <property type="match status" value="1"/>
</dbReference>
<comment type="pathway">
    <text evidence="5">Glycan biosynthesis; sucrose metabolism.</text>
</comment>
<evidence type="ECO:0000256" key="2">
    <source>
        <dbReference type="ARBA" id="ARBA00022801"/>
    </source>
</evidence>
<dbReference type="SUPFAM" id="SSF75005">
    <property type="entry name" value="Arabinanase/levansucrase/invertase"/>
    <property type="match status" value="1"/>
</dbReference>
<dbReference type="Gene3D" id="2.115.10.20">
    <property type="entry name" value="Glycosyl hydrolase domain, family 43"/>
    <property type="match status" value="1"/>
</dbReference>
<dbReference type="PANTHER" id="PTHR43101">
    <property type="entry name" value="BETA-FRUCTOSIDASE"/>
    <property type="match status" value="1"/>
</dbReference>
<comment type="subcellular location">
    <subcellularLocation>
        <location evidence="5">Cytoplasm</location>
    </subcellularLocation>
</comment>
<dbReference type="InterPro" id="IPR051214">
    <property type="entry name" value="GH32_Enzymes"/>
</dbReference>
<sequence>MHIFNNGKYKSLHAQSEGELNTIRQTVLSDADFYPTYHLAPETGLFNDPNGLIFDGEKYHIFAQWFPYGALHGMKHWQHFMTKDFQTFEKGEVLIPDELFESHGCYSGGAILWQDKIAAFYTGNTRRPSDNARVPHQNIAIFDKSGKLLEKRCIINQPPQGYTEHVRDPKPYITCDGKIRFVLGAQRDNLTGTALIYEMDNLENTPRLIGELAVQDFDNSHVFMWECPDLFRLDEKDLFVWSPQGKLRESHQFQNNYHATYALGKLEGNSLAAEHIEELDYGFDFYAPQTVENSDRIMFGWVGLPDLTYPTDRFQWHSMLTLPRKLSLKNGKVVQQPIVHLNDLQAVEISENFASLNLDTAYLQISVENQPLVLDFFTNDKGQQLTMRFENGVFSLDRSQSEQTELMEKFGSVRHCKLEKLETIEIFFDRSIVEIFLNGGEKVLTSRFFIANRKNIIKASRLVRAKVANIASISVE</sequence>
<dbReference type="CDD" id="cd18623">
    <property type="entry name" value="GH32_ScrB-like"/>
    <property type="match status" value="1"/>
</dbReference>
<protein>
    <recommendedName>
        <fullName evidence="4">Sucrose-6-phosphate hydrolase</fullName>
        <ecNumber evidence="4">3.2.1.26</ecNumber>
    </recommendedName>
    <alternativeName>
        <fullName evidence="5">Invertase</fullName>
    </alternativeName>
</protein>
<dbReference type="InterPro" id="IPR001362">
    <property type="entry name" value="Glyco_hydro_32"/>
</dbReference>
<dbReference type="GO" id="GO:0004564">
    <property type="term" value="F:beta-fructofuranosidase activity"/>
    <property type="evidence" value="ECO:0007669"/>
    <property type="project" value="UniProtKB-EC"/>
</dbReference>
<dbReference type="EMBL" id="JANJ01000004">
    <property type="protein sequence ID" value="EXI62352.1"/>
    <property type="molecule type" value="Genomic_DNA"/>
</dbReference>
<comment type="function">
    <text evidence="5">Enables the bacterium to metabolize sucrose as a sole carbon source.</text>
</comment>
<keyword evidence="2 4" id="KW-0378">Hydrolase</keyword>
<dbReference type="NCBIfam" id="TIGR01322">
    <property type="entry name" value="scrB_fam"/>
    <property type="match status" value="1"/>
</dbReference>
<feature type="domain" description="Glycosyl hydrolase family 32 C-terminal" evidence="7">
    <location>
        <begin position="366"/>
        <end position="455"/>
    </location>
</feature>
<dbReference type="PANTHER" id="PTHR43101:SF1">
    <property type="entry name" value="BETA-FRUCTOSIDASE"/>
    <property type="match status" value="1"/>
</dbReference>
<dbReference type="InterPro" id="IPR013189">
    <property type="entry name" value="Glyco_hydro_32_C"/>
</dbReference>
<evidence type="ECO:0000256" key="5">
    <source>
        <dbReference type="RuleBase" id="RU365015"/>
    </source>
</evidence>
<keyword evidence="9" id="KW-1185">Reference proteome</keyword>
<dbReference type="InterPro" id="IPR006232">
    <property type="entry name" value="Suc6P_hydrolase"/>
</dbReference>
<comment type="catalytic activity">
    <reaction evidence="4">
        <text>Hydrolysis of terminal non-reducing beta-D-fructofuranoside residues in beta-D-fructofuranosides.</text>
        <dbReference type="EC" id="3.2.1.26"/>
    </reaction>
</comment>
<dbReference type="UniPathway" id="UPA00238"/>
<evidence type="ECO:0000256" key="3">
    <source>
        <dbReference type="ARBA" id="ARBA00023295"/>
    </source>
</evidence>
<dbReference type="STRING" id="1122190.GCA_000621105_01766"/>
<dbReference type="Gene3D" id="2.60.120.560">
    <property type="entry name" value="Exo-inulinase, domain 1"/>
    <property type="match status" value="1"/>
</dbReference>
<name>A0A011NCR1_9PAST</name>
<dbReference type="SUPFAM" id="SSF49899">
    <property type="entry name" value="Concanavalin A-like lectins/glucanases"/>
    <property type="match status" value="1"/>
</dbReference>
<evidence type="ECO:0000313" key="9">
    <source>
        <dbReference type="Proteomes" id="UP000054123"/>
    </source>
</evidence>
<dbReference type="AlphaFoldDB" id="A0A011NCR1"/>